<dbReference type="Pfam" id="PF01478">
    <property type="entry name" value="Peptidase_A24"/>
    <property type="match status" value="1"/>
</dbReference>
<evidence type="ECO:0000256" key="17">
    <source>
        <dbReference type="RuleBase" id="RU003793"/>
    </source>
</evidence>
<evidence type="ECO:0000256" key="11">
    <source>
        <dbReference type="ARBA" id="ARBA00022989"/>
    </source>
</evidence>
<comment type="function">
    <text evidence="18">Plays an essential role in type IV pili and type II pseudopili formation by proteolytically removing the leader sequence from substrate proteins and subsequently monomethylating the alpha-amino group of the newly exposed N-terminal phenylalanine.</text>
</comment>
<evidence type="ECO:0000256" key="19">
    <source>
        <dbReference type="SAM" id="Phobius"/>
    </source>
</evidence>
<dbReference type="EMBL" id="CP043420">
    <property type="protein sequence ID" value="QEL11412.1"/>
    <property type="molecule type" value="Genomic_DNA"/>
</dbReference>
<evidence type="ECO:0000256" key="4">
    <source>
        <dbReference type="ARBA" id="ARBA00022519"/>
    </source>
</evidence>
<keyword evidence="11 19" id="KW-1133">Transmembrane helix</keyword>
<keyword evidence="12 19" id="KW-0472">Membrane</keyword>
<evidence type="ECO:0000256" key="12">
    <source>
        <dbReference type="ARBA" id="ARBA00023136"/>
    </source>
</evidence>
<gene>
    <name evidence="22" type="ORF">FY550_09850</name>
</gene>
<dbReference type="EC" id="3.4.23.43" evidence="15 18"/>
<evidence type="ECO:0000256" key="8">
    <source>
        <dbReference type="ARBA" id="ARBA00022691"/>
    </source>
</evidence>
<feature type="transmembrane region" description="Helical" evidence="19">
    <location>
        <begin position="184"/>
        <end position="206"/>
    </location>
</feature>
<dbReference type="FunFam" id="1.20.120.1220:FF:000001">
    <property type="entry name" value="Type 4 prepilin-like proteins leader peptide-processing enzyme"/>
    <property type="match status" value="1"/>
</dbReference>
<protein>
    <recommendedName>
        <fullName evidence="16 18">Prepilin leader peptidase/N-methyltransferase</fullName>
        <ecNumber evidence="18">2.1.1.-</ecNumber>
        <ecNumber evidence="15 18">3.4.23.43</ecNumber>
    </recommendedName>
</protein>
<accession>A0A5C0ZXW7</accession>
<keyword evidence="3" id="KW-1003">Cell membrane</keyword>
<evidence type="ECO:0000256" key="13">
    <source>
        <dbReference type="ARBA" id="ARBA00023268"/>
    </source>
</evidence>
<evidence type="ECO:0000256" key="5">
    <source>
        <dbReference type="ARBA" id="ARBA00022603"/>
    </source>
</evidence>
<keyword evidence="10 18" id="KW-0378">Hydrolase</keyword>
<evidence type="ECO:0000259" key="20">
    <source>
        <dbReference type="Pfam" id="PF01478"/>
    </source>
</evidence>
<evidence type="ECO:0000256" key="1">
    <source>
        <dbReference type="ARBA" id="ARBA00004429"/>
    </source>
</evidence>
<dbReference type="InterPro" id="IPR050882">
    <property type="entry name" value="Prepilin_peptidase/N-MTase"/>
</dbReference>
<dbReference type="Proteomes" id="UP000322553">
    <property type="component" value="Chromosome"/>
</dbReference>
<feature type="domain" description="Prepilin type IV endopeptidase peptidase" evidence="20">
    <location>
        <begin position="139"/>
        <end position="247"/>
    </location>
</feature>
<name>A0A5C0ZXW7_9GAMM</name>
<organism evidence="22 23">
    <name type="scientific">Kushneria phosphatilytica</name>
    <dbReference type="NCBI Taxonomy" id="657387"/>
    <lineage>
        <taxon>Bacteria</taxon>
        <taxon>Pseudomonadati</taxon>
        <taxon>Pseudomonadota</taxon>
        <taxon>Gammaproteobacteria</taxon>
        <taxon>Oceanospirillales</taxon>
        <taxon>Halomonadaceae</taxon>
        <taxon>Kushneria</taxon>
    </lineage>
</organism>
<dbReference type="KEGG" id="kuy:FY550_09850"/>
<evidence type="ECO:0000256" key="16">
    <source>
        <dbReference type="ARBA" id="ARBA00071870"/>
    </source>
</evidence>
<feature type="transmembrane region" description="Helical" evidence="19">
    <location>
        <begin position="261"/>
        <end position="285"/>
    </location>
</feature>
<evidence type="ECO:0000259" key="21">
    <source>
        <dbReference type="Pfam" id="PF06750"/>
    </source>
</evidence>
<dbReference type="PANTHER" id="PTHR30487">
    <property type="entry name" value="TYPE 4 PREPILIN-LIKE PROTEINS LEADER PEPTIDE-PROCESSING ENZYME"/>
    <property type="match status" value="1"/>
</dbReference>
<dbReference type="PRINTS" id="PR00864">
    <property type="entry name" value="PREPILNPTASE"/>
</dbReference>
<dbReference type="InterPro" id="IPR014032">
    <property type="entry name" value="Peptidase_A24A_bac"/>
</dbReference>
<dbReference type="InterPro" id="IPR000045">
    <property type="entry name" value="Prepilin_IV_endopep_pep"/>
</dbReference>
<reference evidence="22 23" key="1">
    <citation type="submission" date="2019-08" db="EMBL/GenBank/DDBJ databases">
        <title>Complete genome sequence of Kushneria sp. YCWA18, a halophilic phosphate-solubilizing bacterium isolated from Daqiao saltern in China.</title>
        <authorList>
            <person name="Du G.-X."/>
            <person name="Qu L.-Y."/>
        </authorList>
    </citation>
    <scope>NUCLEOTIDE SEQUENCE [LARGE SCALE GENOMIC DNA]</scope>
    <source>
        <strain evidence="22 23">YCWA18</strain>
    </source>
</reference>
<dbReference type="Pfam" id="PF06750">
    <property type="entry name" value="A24_N_bact"/>
    <property type="match status" value="1"/>
</dbReference>
<feature type="transmembrane region" description="Helical" evidence="19">
    <location>
        <begin position="135"/>
        <end position="153"/>
    </location>
</feature>
<keyword evidence="6 18" id="KW-0645">Protease</keyword>
<evidence type="ECO:0000313" key="23">
    <source>
        <dbReference type="Proteomes" id="UP000322553"/>
    </source>
</evidence>
<dbReference type="AlphaFoldDB" id="A0A5C0ZXW7"/>
<evidence type="ECO:0000256" key="9">
    <source>
        <dbReference type="ARBA" id="ARBA00022692"/>
    </source>
</evidence>
<proteinExistence type="inferred from homology"/>
<evidence type="ECO:0000256" key="10">
    <source>
        <dbReference type="ARBA" id="ARBA00022801"/>
    </source>
</evidence>
<evidence type="ECO:0000256" key="14">
    <source>
        <dbReference type="ARBA" id="ARBA00050401"/>
    </source>
</evidence>
<comment type="similarity">
    <text evidence="2 17">Belongs to the peptidase A24 family.</text>
</comment>
<feature type="transmembrane region" description="Helical" evidence="19">
    <location>
        <begin position="218"/>
        <end position="241"/>
    </location>
</feature>
<dbReference type="EC" id="2.1.1.-" evidence="18"/>
<dbReference type="GO" id="GO:0006465">
    <property type="term" value="P:signal peptide processing"/>
    <property type="evidence" value="ECO:0007669"/>
    <property type="project" value="TreeGrafter"/>
</dbReference>
<evidence type="ECO:0000256" key="18">
    <source>
        <dbReference type="RuleBase" id="RU003794"/>
    </source>
</evidence>
<feature type="domain" description="Prepilin peptidase A24 N-terminal" evidence="21">
    <location>
        <begin position="24"/>
        <end position="127"/>
    </location>
</feature>
<keyword evidence="23" id="KW-1185">Reference proteome</keyword>
<dbReference type="GO" id="GO:0004190">
    <property type="term" value="F:aspartic-type endopeptidase activity"/>
    <property type="evidence" value="ECO:0007669"/>
    <property type="project" value="UniProtKB-EC"/>
</dbReference>
<keyword evidence="4" id="KW-0997">Cell inner membrane</keyword>
<dbReference type="GO" id="GO:0005886">
    <property type="term" value="C:plasma membrane"/>
    <property type="evidence" value="ECO:0007669"/>
    <property type="project" value="UniProtKB-SubCell"/>
</dbReference>
<evidence type="ECO:0000256" key="2">
    <source>
        <dbReference type="ARBA" id="ARBA00005801"/>
    </source>
</evidence>
<dbReference type="Gene3D" id="1.20.120.1220">
    <property type="match status" value="1"/>
</dbReference>
<feature type="transmembrane region" description="Helical" evidence="19">
    <location>
        <begin position="15"/>
        <end position="36"/>
    </location>
</feature>
<evidence type="ECO:0000313" key="22">
    <source>
        <dbReference type="EMBL" id="QEL11412.1"/>
    </source>
</evidence>
<dbReference type="InterPro" id="IPR010627">
    <property type="entry name" value="Prepilin_pept_A24_N"/>
</dbReference>
<dbReference type="GO" id="GO:0008168">
    <property type="term" value="F:methyltransferase activity"/>
    <property type="evidence" value="ECO:0007669"/>
    <property type="project" value="UniProtKB-KW"/>
</dbReference>
<dbReference type="PANTHER" id="PTHR30487:SF0">
    <property type="entry name" value="PREPILIN LEADER PEPTIDASE_N-METHYLTRANSFERASE-RELATED"/>
    <property type="match status" value="1"/>
</dbReference>
<evidence type="ECO:0000256" key="6">
    <source>
        <dbReference type="ARBA" id="ARBA00022670"/>
    </source>
</evidence>
<keyword evidence="13 18" id="KW-0511">Multifunctional enzyme</keyword>
<sequence>MRRSLLTSLTTLPPWPLLCVLILVALAVGSFLNVVITRLPVILMRGWRAEAREALELPPESLPRFNLLTPGSLCPHCEHPITWHDNLPLLGYLKRRGRCAHCHGRISLQYPLVELTTLALTLVVVWQQGLGMDSLAILAACLMLLVLGVIDLRTQLLPDILTQPLLWGGLLYHLVFAPSGLTEAIIGAVAGYLVLWSLYWLFRLLTRREGMGQGDFKLLAALGAWCGWPSLPLLLVIATLLGSIYGIGLQLLRPATRGQPIAFGPFLVIAGWLMLLCGPTLMAAYMSTLGL</sequence>
<comment type="subcellular location">
    <subcellularLocation>
        <location evidence="1">Cell inner membrane</location>
        <topology evidence="1">Multi-pass membrane protein</topology>
    </subcellularLocation>
    <subcellularLocation>
        <location evidence="18">Cell membrane</location>
        <topology evidence="18">Multi-pass membrane protein</topology>
    </subcellularLocation>
</comment>
<keyword evidence="5 18" id="KW-0489">Methyltransferase</keyword>
<evidence type="ECO:0000256" key="7">
    <source>
        <dbReference type="ARBA" id="ARBA00022679"/>
    </source>
</evidence>
<evidence type="ECO:0000256" key="3">
    <source>
        <dbReference type="ARBA" id="ARBA00022475"/>
    </source>
</evidence>
<dbReference type="OrthoDB" id="9789291at2"/>
<evidence type="ECO:0000256" key="15">
    <source>
        <dbReference type="ARBA" id="ARBA00067082"/>
    </source>
</evidence>
<comment type="catalytic activity">
    <reaction evidence="14 18">
        <text>Typically cleaves a -Gly-|-Phe- bond to release an N-terminal, basic peptide of 5-8 residues from type IV prepilin, and then N-methylates the new N-terminal amino group, the methyl donor being S-adenosyl-L-methionine.</text>
        <dbReference type="EC" id="3.4.23.43"/>
    </reaction>
</comment>
<keyword evidence="9 18" id="KW-0812">Transmembrane</keyword>
<keyword evidence="7 18" id="KW-0808">Transferase</keyword>
<dbReference type="GO" id="GO:0032259">
    <property type="term" value="P:methylation"/>
    <property type="evidence" value="ECO:0007669"/>
    <property type="project" value="UniProtKB-KW"/>
</dbReference>
<keyword evidence="8" id="KW-0949">S-adenosyl-L-methionine</keyword>